<proteinExistence type="predicted"/>
<reference evidence="3 4" key="1">
    <citation type="submission" date="2024-01" db="EMBL/GenBank/DDBJ databases">
        <title>The genomes of 5 underutilized Papilionoideae crops provide insights into root nodulation and disease resistanc.</title>
        <authorList>
            <person name="Yuan L."/>
        </authorList>
    </citation>
    <scope>NUCLEOTIDE SEQUENCE [LARGE SCALE GENOMIC DNA]</scope>
    <source>
        <strain evidence="3">ZHUSHIDOU_FW_LH</strain>
        <tissue evidence="3">Leaf</tissue>
    </source>
</reference>
<dbReference type="PANTHER" id="PTHR32212:SF269">
    <property type="entry name" value="F-BOX_RNI_FBD-LIKE DOMAIN PROTEIN"/>
    <property type="match status" value="1"/>
</dbReference>
<name>A0AAN9IMR1_CROPI</name>
<sequence length="380" mass="42536">MSLSKDTTEPETKRANQSESDENEDRLSGLPDCLILHILSFVKCRDAVRTCILSKRWKCIWKRMSILVLHASDFGTIKMFTRFVTRLLFLRDGSTALRALDFKHDGVIESPFLKQVLKYAVSQNIQRLGIDVQSDDQLLPGISSRVFSCQALTSLRLSVRSKNYSDEKIIFPKSLNLPALTRLHISNIVFCASRGSDRAEPFSTLNRLDYLFIGPYTLRDARFLCVSSTTVSSLTFQSCCCSSKIVLSTPNLCSFAFSGVTCHDLSGSCLSSIEQVYIDANTLYLSSEPPLILLNILKELTNVRSMTVTVNTLQIKLPSLGNLKSLRVKMEPLSRAVIESLGPFNTRIAQKTMQNSPTIPRGILDFLLQNSRSSKVVIMK</sequence>
<gene>
    <name evidence="3" type="ORF">RIF29_12021</name>
</gene>
<feature type="compositionally biased region" description="Basic and acidic residues" evidence="1">
    <location>
        <begin position="1"/>
        <end position="16"/>
    </location>
</feature>
<dbReference type="InterPro" id="IPR053781">
    <property type="entry name" value="F-box_AtFBL13-like"/>
</dbReference>
<evidence type="ECO:0000259" key="2">
    <source>
        <dbReference type="SMART" id="SM00256"/>
    </source>
</evidence>
<dbReference type="Pfam" id="PF00646">
    <property type="entry name" value="F-box"/>
    <property type="match status" value="1"/>
</dbReference>
<dbReference type="Gene3D" id="1.20.1280.50">
    <property type="match status" value="1"/>
</dbReference>
<evidence type="ECO:0000256" key="1">
    <source>
        <dbReference type="SAM" id="MobiDB-lite"/>
    </source>
</evidence>
<comment type="caution">
    <text evidence="3">The sequence shown here is derived from an EMBL/GenBank/DDBJ whole genome shotgun (WGS) entry which is preliminary data.</text>
</comment>
<dbReference type="AlphaFoldDB" id="A0AAN9IMR1"/>
<dbReference type="InterPro" id="IPR036047">
    <property type="entry name" value="F-box-like_dom_sf"/>
</dbReference>
<evidence type="ECO:0000313" key="4">
    <source>
        <dbReference type="Proteomes" id="UP001372338"/>
    </source>
</evidence>
<feature type="region of interest" description="Disordered" evidence="1">
    <location>
        <begin position="1"/>
        <end position="26"/>
    </location>
</feature>
<dbReference type="EMBL" id="JAYWIO010000002">
    <property type="protein sequence ID" value="KAK7282907.1"/>
    <property type="molecule type" value="Genomic_DNA"/>
</dbReference>
<dbReference type="Gene3D" id="3.80.10.10">
    <property type="entry name" value="Ribonuclease Inhibitor"/>
    <property type="match status" value="1"/>
</dbReference>
<dbReference type="SMART" id="SM00256">
    <property type="entry name" value="FBOX"/>
    <property type="match status" value="1"/>
</dbReference>
<dbReference type="SUPFAM" id="SSF81383">
    <property type="entry name" value="F-box domain"/>
    <property type="match status" value="1"/>
</dbReference>
<dbReference type="InterPro" id="IPR032675">
    <property type="entry name" value="LRR_dom_sf"/>
</dbReference>
<dbReference type="CDD" id="cd22160">
    <property type="entry name" value="F-box_AtFBL13-like"/>
    <property type="match status" value="1"/>
</dbReference>
<dbReference type="InterPro" id="IPR001810">
    <property type="entry name" value="F-box_dom"/>
</dbReference>
<accession>A0AAN9IMR1</accession>
<dbReference type="Proteomes" id="UP001372338">
    <property type="component" value="Unassembled WGS sequence"/>
</dbReference>
<dbReference type="PANTHER" id="PTHR32212">
    <property type="entry name" value="CYCLIN-LIKE F-BOX"/>
    <property type="match status" value="1"/>
</dbReference>
<keyword evidence="4" id="KW-1185">Reference proteome</keyword>
<evidence type="ECO:0000313" key="3">
    <source>
        <dbReference type="EMBL" id="KAK7282907.1"/>
    </source>
</evidence>
<dbReference type="SUPFAM" id="SSF52047">
    <property type="entry name" value="RNI-like"/>
    <property type="match status" value="1"/>
</dbReference>
<organism evidence="3 4">
    <name type="scientific">Crotalaria pallida</name>
    <name type="common">Smooth rattlebox</name>
    <name type="synonym">Crotalaria striata</name>
    <dbReference type="NCBI Taxonomy" id="3830"/>
    <lineage>
        <taxon>Eukaryota</taxon>
        <taxon>Viridiplantae</taxon>
        <taxon>Streptophyta</taxon>
        <taxon>Embryophyta</taxon>
        <taxon>Tracheophyta</taxon>
        <taxon>Spermatophyta</taxon>
        <taxon>Magnoliopsida</taxon>
        <taxon>eudicotyledons</taxon>
        <taxon>Gunneridae</taxon>
        <taxon>Pentapetalae</taxon>
        <taxon>rosids</taxon>
        <taxon>fabids</taxon>
        <taxon>Fabales</taxon>
        <taxon>Fabaceae</taxon>
        <taxon>Papilionoideae</taxon>
        <taxon>50 kb inversion clade</taxon>
        <taxon>genistoids sensu lato</taxon>
        <taxon>core genistoids</taxon>
        <taxon>Crotalarieae</taxon>
        <taxon>Crotalaria</taxon>
    </lineage>
</organism>
<feature type="domain" description="F-box" evidence="2">
    <location>
        <begin position="30"/>
        <end position="70"/>
    </location>
</feature>
<protein>
    <recommendedName>
        <fullName evidence="2">F-box domain-containing protein</fullName>
    </recommendedName>
</protein>